<feature type="chain" id="PRO_5013025150" description="DUF2501 domain-containing protein" evidence="1">
    <location>
        <begin position="27"/>
        <end position="165"/>
    </location>
</feature>
<dbReference type="InterPro" id="IPR019637">
    <property type="entry name" value="DUF2501"/>
</dbReference>
<evidence type="ECO:0000256" key="1">
    <source>
        <dbReference type="SAM" id="SignalP"/>
    </source>
</evidence>
<gene>
    <name evidence="2" type="ORF">A8E72_21920</name>
</gene>
<evidence type="ECO:0000313" key="3">
    <source>
        <dbReference type="Proteomes" id="UP000188543"/>
    </source>
</evidence>
<protein>
    <recommendedName>
        <fullName evidence="4">DUF2501 domain-containing protein</fullName>
    </recommendedName>
</protein>
<dbReference type="EMBL" id="MUTJ01000070">
    <property type="protein sequence ID" value="ONU82105.1"/>
    <property type="molecule type" value="Genomic_DNA"/>
</dbReference>
<proteinExistence type="predicted"/>
<reference evidence="2 3" key="1">
    <citation type="submission" date="2016-08" db="EMBL/GenBank/DDBJ databases">
        <authorList>
            <person name="Seilhamer J.J."/>
        </authorList>
    </citation>
    <scope>NUCLEOTIDE SEQUENCE [LARGE SCALE GENOMIC DNA]</scope>
    <source>
        <strain evidence="2 3">VC14762</strain>
    </source>
</reference>
<feature type="signal peptide" evidence="1">
    <location>
        <begin position="1"/>
        <end position="26"/>
    </location>
</feature>
<dbReference type="NCBIfam" id="NF008667">
    <property type="entry name" value="PRK11667.1-5"/>
    <property type="match status" value="1"/>
</dbReference>
<dbReference type="RefSeq" id="WP_077020195.1">
    <property type="nucleotide sequence ID" value="NZ_CADETK010000012.1"/>
</dbReference>
<accession>A0A1V2W178</accession>
<evidence type="ECO:0000313" key="2">
    <source>
        <dbReference type="EMBL" id="ONU82105.1"/>
    </source>
</evidence>
<dbReference type="AlphaFoldDB" id="A0A1V2W178"/>
<sequence>MNARLYRATVAGALIGLLAPFSVAHAQLGDVLKQVGGGGDSGGSAGGALGNLGGLGGLGGALTGGGGASLMPGSTGNVAGLLQFCIQNNYLGGATGGGAASVKDALIGKLGGNASASSDSGYTSGASGILDAGNGSKLDLSGGGLKQQVTKQICDKVLTQAKSLL</sequence>
<dbReference type="Proteomes" id="UP000188543">
    <property type="component" value="Unassembled WGS sequence"/>
</dbReference>
<dbReference type="OrthoDB" id="8565817at2"/>
<name>A0A1V2W178_9BURK</name>
<comment type="caution">
    <text evidence="2">The sequence shown here is derived from an EMBL/GenBank/DDBJ whole genome shotgun (WGS) entry which is preliminary data.</text>
</comment>
<dbReference type="Pfam" id="PF10696">
    <property type="entry name" value="DUF2501"/>
    <property type="match status" value="1"/>
</dbReference>
<organism evidence="2 3">
    <name type="scientific">Burkholderia cenocepacia</name>
    <dbReference type="NCBI Taxonomy" id="95486"/>
    <lineage>
        <taxon>Bacteria</taxon>
        <taxon>Pseudomonadati</taxon>
        <taxon>Pseudomonadota</taxon>
        <taxon>Betaproteobacteria</taxon>
        <taxon>Burkholderiales</taxon>
        <taxon>Burkholderiaceae</taxon>
        <taxon>Burkholderia</taxon>
        <taxon>Burkholderia cepacia complex</taxon>
    </lineage>
</organism>
<keyword evidence="1" id="KW-0732">Signal</keyword>
<evidence type="ECO:0008006" key="4">
    <source>
        <dbReference type="Google" id="ProtNLM"/>
    </source>
</evidence>